<evidence type="ECO:0000259" key="3">
    <source>
        <dbReference type="Pfam" id="PF06094"/>
    </source>
</evidence>
<dbReference type="CDD" id="cd06661">
    <property type="entry name" value="GGCT_like"/>
    <property type="match status" value="1"/>
</dbReference>
<dbReference type="GO" id="GO:0016740">
    <property type="term" value="F:transferase activity"/>
    <property type="evidence" value="ECO:0007669"/>
    <property type="project" value="UniProtKB-KW"/>
</dbReference>
<proteinExistence type="predicted"/>
<dbReference type="InterPro" id="IPR009288">
    <property type="entry name" value="AIG2-like_dom"/>
</dbReference>
<dbReference type="InterPro" id="IPR036568">
    <property type="entry name" value="GGCT-like_sf"/>
</dbReference>
<dbReference type="OrthoDB" id="8478759at2"/>
<dbReference type="Proteomes" id="UP000295023">
    <property type="component" value="Unassembled WGS sequence"/>
</dbReference>
<dbReference type="InterPro" id="IPR045038">
    <property type="entry name" value="AIG2-like"/>
</dbReference>
<keyword evidence="5" id="KW-1185">Reference proteome</keyword>
<evidence type="ECO:0000256" key="1">
    <source>
        <dbReference type="ARBA" id="ARBA00022679"/>
    </source>
</evidence>
<dbReference type="Pfam" id="PF06094">
    <property type="entry name" value="GGACT"/>
    <property type="match status" value="1"/>
</dbReference>
<dbReference type="InterPro" id="IPR013024">
    <property type="entry name" value="GGCT-like"/>
</dbReference>
<reference evidence="4 5" key="1">
    <citation type="submission" date="2019-03" db="EMBL/GenBank/DDBJ databases">
        <title>Paracraurococcus aquatilis NE82 genome sequence.</title>
        <authorList>
            <person name="Zhao Y."/>
            <person name="Du Z."/>
        </authorList>
    </citation>
    <scope>NUCLEOTIDE SEQUENCE [LARGE SCALE GENOMIC DNA]</scope>
    <source>
        <strain evidence="4 5">NE82</strain>
    </source>
</reference>
<dbReference type="SUPFAM" id="SSF110857">
    <property type="entry name" value="Gamma-glutamyl cyclotransferase-like"/>
    <property type="match status" value="1"/>
</dbReference>
<dbReference type="PANTHER" id="PTHR31544:SF2">
    <property type="entry name" value="AIG2-LIKE PROTEIN D"/>
    <property type="match status" value="1"/>
</dbReference>
<feature type="domain" description="Gamma-glutamylcyclotransferase AIG2-like" evidence="3">
    <location>
        <begin position="18"/>
        <end position="116"/>
    </location>
</feature>
<organism evidence="4 5">
    <name type="scientific">Roseicella aquatilis</name>
    <dbReference type="NCBI Taxonomy" id="2527868"/>
    <lineage>
        <taxon>Bacteria</taxon>
        <taxon>Pseudomonadati</taxon>
        <taxon>Pseudomonadota</taxon>
        <taxon>Alphaproteobacteria</taxon>
        <taxon>Acetobacterales</taxon>
        <taxon>Roseomonadaceae</taxon>
        <taxon>Roseicella</taxon>
    </lineage>
</organism>
<evidence type="ECO:0000313" key="4">
    <source>
        <dbReference type="EMBL" id="TCZ65405.1"/>
    </source>
</evidence>
<protein>
    <recommendedName>
        <fullName evidence="2">Putative gamma-glutamylcyclotransferase</fullName>
    </recommendedName>
</protein>
<comment type="caution">
    <text evidence="4">The sequence shown here is derived from an EMBL/GenBank/DDBJ whole genome shotgun (WGS) entry which is preliminary data.</text>
</comment>
<keyword evidence="1 4" id="KW-0808">Transferase</keyword>
<dbReference type="Gene3D" id="3.10.490.10">
    <property type="entry name" value="Gamma-glutamyl cyclotransferase-like"/>
    <property type="match status" value="1"/>
</dbReference>
<gene>
    <name evidence="4" type="ORF">EXY23_04330</name>
</gene>
<accession>A0A4R4DU62</accession>
<evidence type="ECO:0000313" key="5">
    <source>
        <dbReference type="Proteomes" id="UP000295023"/>
    </source>
</evidence>
<dbReference type="EMBL" id="SKBM01000003">
    <property type="protein sequence ID" value="TCZ65405.1"/>
    <property type="molecule type" value="Genomic_DNA"/>
</dbReference>
<name>A0A4R4DU62_9PROT</name>
<dbReference type="AlphaFoldDB" id="A0A4R4DU62"/>
<dbReference type="PANTHER" id="PTHR31544">
    <property type="entry name" value="AIG2-LIKE PROTEIN D"/>
    <property type="match status" value="1"/>
</dbReference>
<evidence type="ECO:0000256" key="2">
    <source>
        <dbReference type="ARBA" id="ARBA00030602"/>
    </source>
</evidence>
<sequence>MPGTEPGGSRGGGVVPPLFLYGTLLDPAVLERMAGEPGLARRLRPARLPGWARVGLRGTPYPTLLPDPGVVTEGALLRCGPGALARLAAYEGASYRLVPVRAETPRGPRRARAWVAPRWRASGQAWP</sequence>